<name>A0AAP5JWP9_9BACL</name>
<dbReference type="GO" id="GO:0051082">
    <property type="term" value="F:unfolded protein binding"/>
    <property type="evidence" value="ECO:0007669"/>
    <property type="project" value="TreeGrafter"/>
</dbReference>
<dbReference type="Pfam" id="PF01025">
    <property type="entry name" value="GrpE"/>
    <property type="match status" value="1"/>
</dbReference>
<keyword evidence="6 10" id="KW-0143">Chaperone</keyword>
<organism evidence="14 15">
    <name type="scientific">Paenibacillus larvae</name>
    <dbReference type="NCBI Taxonomy" id="1464"/>
    <lineage>
        <taxon>Bacteria</taxon>
        <taxon>Bacillati</taxon>
        <taxon>Bacillota</taxon>
        <taxon>Bacilli</taxon>
        <taxon>Bacillales</taxon>
        <taxon>Paenibacillaceae</taxon>
        <taxon>Paenibacillus</taxon>
    </lineage>
</organism>
<keyword evidence="4 10" id="KW-0963">Cytoplasm</keyword>
<evidence type="ECO:0000256" key="4">
    <source>
        <dbReference type="ARBA" id="ARBA00022490"/>
    </source>
</evidence>
<evidence type="ECO:0000313" key="15">
    <source>
        <dbReference type="Proteomes" id="UP001259239"/>
    </source>
</evidence>
<dbReference type="NCBIfam" id="NF010738">
    <property type="entry name" value="PRK14140.1"/>
    <property type="match status" value="1"/>
</dbReference>
<dbReference type="GO" id="GO:0006457">
    <property type="term" value="P:protein folding"/>
    <property type="evidence" value="ECO:0007669"/>
    <property type="project" value="InterPro"/>
</dbReference>
<dbReference type="FunFam" id="2.30.22.10:FF:000001">
    <property type="entry name" value="Protein GrpE"/>
    <property type="match status" value="1"/>
</dbReference>
<reference evidence="14" key="1">
    <citation type="journal article" date="2023" name="J. Vet. Diagn. Invest.">
        <title>Oxytetracycline-resistant Paenibacillus larvae identified in commercial beekeeping operations in Saskatchewan using pooled honey sampling.</title>
        <authorList>
            <person name="Obshta O."/>
            <person name="Zabrodski M.W."/>
            <person name="Soomro T."/>
            <person name="Wilson G."/>
            <person name="Masood F."/>
            <person name="Thebeau J."/>
            <person name="Silva M.C.B."/>
            <person name="Biganski S."/>
            <person name="Kozii I.V."/>
            <person name="Koziy R.V."/>
            <person name="Raza M.F."/>
            <person name="Jose M.S."/>
            <person name="Simko E."/>
            <person name="Wood S.C."/>
        </authorList>
    </citation>
    <scope>NUCLEOTIDE SEQUENCE</scope>
    <source>
        <strain evidence="14">PL001</strain>
    </source>
</reference>
<feature type="compositionally biased region" description="Basic and acidic residues" evidence="13">
    <location>
        <begin position="1"/>
        <end position="22"/>
    </location>
</feature>
<evidence type="ECO:0000256" key="6">
    <source>
        <dbReference type="ARBA" id="ARBA00023186"/>
    </source>
</evidence>
<sequence length="199" mass="22923">MTNGHQKDNESAQEPVYEKQEQTTDTQVEEPKNDAAESVSESPDSEENACVKELEELREQVKEHQERYLRVQADFDNFRRRSRLEKEDFAKYASIKLIESLLPVIDNFDRALQSSKDTKDFDALAKGIEMVYRQLDQVLTQEGLSPIEAVGELFNPEFHQAIMQVESEDHEEGIIVEEVQKGYMLKDKVIRPSMVKVSG</sequence>
<accession>A0AAP5JWP9</accession>
<dbReference type="Gene3D" id="3.90.20.20">
    <property type="match status" value="1"/>
</dbReference>
<dbReference type="CDD" id="cd00446">
    <property type="entry name" value="GrpE"/>
    <property type="match status" value="1"/>
</dbReference>
<comment type="function">
    <text evidence="7 10 11">Participates actively in the response to hyperosmotic and heat shock by preventing the aggregation of stress-denatured proteins, in association with DnaK and GrpE. It is the nucleotide exchange factor for DnaK and may function as a thermosensor. Unfolded proteins bind initially to DnaJ; upon interaction with the DnaJ-bound protein, DnaK hydrolyzes its bound ATP, resulting in the formation of a stable complex. GrpE releases ADP from DnaK; ATP binding to DnaK triggers the release of the substrate protein, thus completing the reaction cycle. Several rounds of ATP-dependent interactions between DnaJ, DnaK and GrpE are required for fully efficient folding.</text>
</comment>
<dbReference type="HAMAP" id="MF_01151">
    <property type="entry name" value="GrpE"/>
    <property type="match status" value="1"/>
</dbReference>
<evidence type="ECO:0000256" key="7">
    <source>
        <dbReference type="ARBA" id="ARBA00053401"/>
    </source>
</evidence>
<dbReference type="GO" id="GO:0005737">
    <property type="term" value="C:cytoplasm"/>
    <property type="evidence" value="ECO:0007669"/>
    <property type="project" value="UniProtKB-SubCell"/>
</dbReference>
<dbReference type="SUPFAM" id="SSF58014">
    <property type="entry name" value="Coiled-coil domain of nucleotide exchange factor GrpE"/>
    <property type="match status" value="1"/>
</dbReference>
<dbReference type="PANTHER" id="PTHR21237">
    <property type="entry name" value="GRPE PROTEIN"/>
    <property type="match status" value="1"/>
</dbReference>
<comment type="similarity">
    <text evidence="2 10 12">Belongs to the GrpE family.</text>
</comment>
<keyword evidence="5 10" id="KW-0346">Stress response</keyword>
<protein>
    <recommendedName>
        <fullName evidence="8 10">Protein GrpE</fullName>
    </recommendedName>
    <alternativeName>
        <fullName evidence="9 10">HSP-70 cofactor</fullName>
    </alternativeName>
</protein>
<dbReference type="GO" id="GO:0042803">
    <property type="term" value="F:protein homodimerization activity"/>
    <property type="evidence" value="ECO:0007669"/>
    <property type="project" value="InterPro"/>
</dbReference>
<dbReference type="AlphaFoldDB" id="A0AAP5JWP9"/>
<dbReference type="PRINTS" id="PR00773">
    <property type="entry name" value="GRPEPROTEIN"/>
</dbReference>
<evidence type="ECO:0000256" key="13">
    <source>
        <dbReference type="SAM" id="MobiDB-lite"/>
    </source>
</evidence>
<dbReference type="EMBL" id="JARQGV010000004">
    <property type="protein sequence ID" value="MDT2253052.1"/>
    <property type="molecule type" value="Genomic_DNA"/>
</dbReference>
<evidence type="ECO:0000256" key="1">
    <source>
        <dbReference type="ARBA" id="ARBA00004496"/>
    </source>
</evidence>
<dbReference type="PANTHER" id="PTHR21237:SF23">
    <property type="entry name" value="GRPE PROTEIN HOMOLOG, MITOCHONDRIAL"/>
    <property type="match status" value="1"/>
</dbReference>
<evidence type="ECO:0000313" key="14">
    <source>
        <dbReference type="EMBL" id="MDT2253052.1"/>
    </source>
</evidence>
<dbReference type="Proteomes" id="UP001259239">
    <property type="component" value="Unassembled WGS sequence"/>
</dbReference>
<evidence type="ECO:0000256" key="9">
    <source>
        <dbReference type="ARBA" id="ARBA00076414"/>
    </source>
</evidence>
<dbReference type="InterPro" id="IPR000740">
    <property type="entry name" value="GrpE"/>
</dbReference>
<comment type="subunit">
    <text evidence="3 10">Homodimer.</text>
</comment>
<dbReference type="InterPro" id="IPR013805">
    <property type="entry name" value="GrpE_CC"/>
</dbReference>
<evidence type="ECO:0000256" key="12">
    <source>
        <dbReference type="RuleBase" id="RU004478"/>
    </source>
</evidence>
<gene>
    <name evidence="10 14" type="primary">grpE</name>
    <name evidence="14" type="ORF">P7H09_17850</name>
</gene>
<dbReference type="PROSITE" id="PS01071">
    <property type="entry name" value="GRPE"/>
    <property type="match status" value="1"/>
</dbReference>
<evidence type="ECO:0000256" key="3">
    <source>
        <dbReference type="ARBA" id="ARBA00011738"/>
    </source>
</evidence>
<evidence type="ECO:0000256" key="10">
    <source>
        <dbReference type="HAMAP-Rule" id="MF_01151"/>
    </source>
</evidence>
<proteinExistence type="inferred from homology"/>
<comment type="caution">
    <text evidence="14">The sequence shown here is derived from an EMBL/GenBank/DDBJ whole genome shotgun (WGS) entry which is preliminary data.</text>
</comment>
<dbReference type="Gene3D" id="2.30.22.10">
    <property type="entry name" value="Head domain of nucleotide exchange factor GrpE"/>
    <property type="match status" value="1"/>
</dbReference>
<dbReference type="InterPro" id="IPR009012">
    <property type="entry name" value="GrpE_head"/>
</dbReference>
<evidence type="ECO:0000256" key="5">
    <source>
        <dbReference type="ARBA" id="ARBA00023016"/>
    </source>
</evidence>
<dbReference type="GO" id="GO:0000774">
    <property type="term" value="F:adenyl-nucleotide exchange factor activity"/>
    <property type="evidence" value="ECO:0007669"/>
    <property type="project" value="InterPro"/>
</dbReference>
<evidence type="ECO:0000256" key="11">
    <source>
        <dbReference type="RuleBase" id="RU000639"/>
    </source>
</evidence>
<dbReference type="RefSeq" id="WP_023483643.1">
    <property type="nucleotide sequence ID" value="NZ_CBCRXL010000044.1"/>
</dbReference>
<dbReference type="GO" id="GO:0051087">
    <property type="term" value="F:protein-folding chaperone binding"/>
    <property type="evidence" value="ECO:0007669"/>
    <property type="project" value="InterPro"/>
</dbReference>
<comment type="subcellular location">
    <subcellularLocation>
        <location evidence="1 10">Cytoplasm</location>
    </subcellularLocation>
</comment>
<evidence type="ECO:0000256" key="8">
    <source>
        <dbReference type="ARBA" id="ARBA00072274"/>
    </source>
</evidence>
<evidence type="ECO:0000256" key="2">
    <source>
        <dbReference type="ARBA" id="ARBA00009054"/>
    </source>
</evidence>
<reference evidence="14" key="2">
    <citation type="submission" date="2023-03" db="EMBL/GenBank/DDBJ databases">
        <authorList>
            <person name="Obshta O."/>
            <person name="Zabrodski M.W."/>
            <person name="Soomro T."/>
            <person name="Wilson G."/>
            <person name="Masood F."/>
            <person name="Thebeau J."/>
            <person name="Bezerra Da Silva M.C."/>
            <person name="Raza F."/>
            <person name="Biganski S."/>
            <person name="Jose M."/>
            <person name="Camilli M."/>
            <person name="Kozii I.V."/>
            <person name="Kozii R.V."/>
            <person name="Simko E."/>
            <person name="Wood S.C."/>
        </authorList>
    </citation>
    <scope>NUCLEOTIDE SEQUENCE</scope>
    <source>
        <strain evidence="14">PL001</strain>
    </source>
</reference>
<dbReference type="SUPFAM" id="SSF51064">
    <property type="entry name" value="Head domain of nucleotide exchange factor GrpE"/>
    <property type="match status" value="1"/>
</dbReference>
<feature type="region of interest" description="Disordered" evidence="13">
    <location>
        <begin position="1"/>
        <end position="50"/>
    </location>
</feature>